<dbReference type="Proteomes" id="UP000298652">
    <property type="component" value="Chromosome 2"/>
</dbReference>
<proteinExistence type="predicted"/>
<keyword evidence="3" id="KW-1185">Reference proteome</keyword>
<keyword evidence="1" id="KW-0812">Transmembrane</keyword>
<gene>
    <name evidence="2" type="ORF">SEVIR_2G182850v2</name>
</gene>
<protein>
    <submittedName>
        <fullName evidence="2">Uncharacterized protein</fullName>
    </submittedName>
</protein>
<dbReference type="AlphaFoldDB" id="A0A4U6VV59"/>
<keyword evidence="1" id="KW-0472">Membrane</keyword>
<organism evidence="2 3">
    <name type="scientific">Setaria viridis</name>
    <name type="common">Green bristlegrass</name>
    <name type="synonym">Setaria italica subsp. viridis</name>
    <dbReference type="NCBI Taxonomy" id="4556"/>
    <lineage>
        <taxon>Eukaryota</taxon>
        <taxon>Viridiplantae</taxon>
        <taxon>Streptophyta</taxon>
        <taxon>Embryophyta</taxon>
        <taxon>Tracheophyta</taxon>
        <taxon>Spermatophyta</taxon>
        <taxon>Magnoliopsida</taxon>
        <taxon>Liliopsida</taxon>
        <taxon>Poales</taxon>
        <taxon>Poaceae</taxon>
        <taxon>PACMAD clade</taxon>
        <taxon>Panicoideae</taxon>
        <taxon>Panicodae</taxon>
        <taxon>Paniceae</taxon>
        <taxon>Cenchrinae</taxon>
        <taxon>Setaria</taxon>
    </lineage>
</organism>
<feature type="transmembrane region" description="Helical" evidence="1">
    <location>
        <begin position="12"/>
        <end position="29"/>
    </location>
</feature>
<dbReference type="EMBL" id="CM016553">
    <property type="protein sequence ID" value="TKW32673.1"/>
    <property type="molecule type" value="Genomic_DNA"/>
</dbReference>
<sequence length="44" mass="5522">MRMEEIRLSYNILIEFHVMINAFFGFYIIRMSRILARKYPSFFR</sequence>
<reference evidence="2" key="1">
    <citation type="submission" date="2019-03" db="EMBL/GenBank/DDBJ databases">
        <title>WGS assembly of Setaria viridis.</title>
        <authorList>
            <person name="Huang P."/>
            <person name="Jenkins J."/>
            <person name="Grimwood J."/>
            <person name="Barry K."/>
            <person name="Healey A."/>
            <person name="Mamidi S."/>
            <person name="Sreedasyam A."/>
            <person name="Shu S."/>
            <person name="Feldman M."/>
            <person name="Wu J."/>
            <person name="Yu Y."/>
            <person name="Chen C."/>
            <person name="Johnson J."/>
            <person name="Rokhsar D."/>
            <person name="Baxter I."/>
            <person name="Schmutz J."/>
            <person name="Brutnell T."/>
            <person name="Kellogg E."/>
        </authorList>
    </citation>
    <scope>NUCLEOTIDE SEQUENCE [LARGE SCALE GENOMIC DNA]</scope>
</reference>
<keyword evidence="1" id="KW-1133">Transmembrane helix</keyword>
<name>A0A4U6VV59_SETVI</name>
<evidence type="ECO:0000313" key="3">
    <source>
        <dbReference type="Proteomes" id="UP000298652"/>
    </source>
</evidence>
<evidence type="ECO:0000256" key="1">
    <source>
        <dbReference type="SAM" id="Phobius"/>
    </source>
</evidence>
<evidence type="ECO:0000313" key="2">
    <source>
        <dbReference type="EMBL" id="TKW32673.1"/>
    </source>
</evidence>
<dbReference type="Gramene" id="TKW32673">
    <property type="protein sequence ID" value="TKW32673"/>
    <property type="gene ID" value="SEVIR_2G182850v2"/>
</dbReference>
<accession>A0A4U6VV59</accession>